<dbReference type="PANTHER" id="PTHR33154">
    <property type="entry name" value="TRANSCRIPTIONAL REGULATOR, ARSR FAMILY"/>
    <property type="match status" value="1"/>
</dbReference>
<reference evidence="5 6" key="1">
    <citation type="submission" date="2021-05" db="EMBL/GenBank/DDBJ databases">
        <title>Fusibacter ferrireducens sp. nov., an anaerobic, sulfur- and Fe-reducing bacterium isolated from the mangrove sediment.</title>
        <authorList>
            <person name="Qiu D."/>
        </authorList>
    </citation>
    <scope>NUCLEOTIDE SEQUENCE [LARGE SCALE GENOMIC DNA]</scope>
    <source>
        <strain evidence="5 6">DSM 12116</strain>
    </source>
</reference>
<dbReference type="EMBL" id="JAHBCL010000008">
    <property type="protein sequence ID" value="MBS7526240.1"/>
    <property type="molecule type" value="Genomic_DNA"/>
</dbReference>
<name>A0ABS5PM39_9FIRM</name>
<dbReference type="InterPro" id="IPR036390">
    <property type="entry name" value="WH_DNA-bd_sf"/>
</dbReference>
<dbReference type="Proteomes" id="UP000746471">
    <property type="component" value="Unassembled WGS sequence"/>
</dbReference>
<dbReference type="InterPro" id="IPR036388">
    <property type="entry name" value="WH-like_DNA-bd_sf"/>
</dbReference>
<gene>
    <name evidence="5" type="ORF">KHM83_06090</name>
</gene>
<keyword evidence="6" id="KW-1185">Reference proteome</keyword>
<dbReference type="InterPro" id="IPR011991">
    <property type="entry name" value="ArsR-like_HTH"/>
</dbReference>
<organism evidence="5 6">
    <name type="scientific">Fusibacter paucivorans</name>
    <dbReference type="NCBI Taxonomy" id="76009"/>
    <lineage>
        <taxon>Bacteria</taxon>
        <taxon>Bacillati</taxon>
        <taxon>Bacillota</taxon>
        <taxon>Clostridia</taxon>
        <taxon>Eubacteriales</taxon>
        <taxon>Eubacteriales Family XII. Incertae Sedis</taxon>
        <taxon>Fusibacter</taxon>
    </lineage>
</organism>
<accession>A0ABS5PM39</accession>
<dbReference type="PRINTS" id="PR00778">
    <property type="entry name" value="HTHARSR"/>
</dbReference>
<dbReference type="SMART" id="SM00418">
    <property type="entry name" value="HTH_ARSR"/>
    <property type="match status" value="1"/>
</dbReference>
<evidence type="ECO:0000313" key="6">
    <source>
        <dbReference type="Proteomes" id="UP000746471"/>
    </source>
</evidence>
<dbReference type="Gene3D" id="1.10.10.10">
    <property type="entry name" value="Winged helix-like DNA-binding domain superfamily/Winged helix DNA-binding domain"/>
    <property type="match status" value="1"/>
</dbReference>
<dbReference type="SUPFAM" id="SSF46785">
    <property type="entry name" value="Winged helix' DNA-binding domain"/>
    <property type="match status" value="1"/>
</dbReference>
<dbReference type="PROSITE" id="PS50987">
    <property type="entry name" value="HTH_ARSR_2"/>
    <property type="match status" value="1"/>
</dbReference>
<keyword evidence="3" id="KW-0804">Transcription</keyword>
<keyword evidence="2" id="KW-0238">DNA-binding</keyword>
<dbReference type="Pfam" id="PF01022">
    <property type="entry name" value="HTH_5"/>
    <property type="match status" value="1"/>
</dbReference>
<dbReference type="InterPro" id="IPR001845">
    <property type="entry name" value="HTH_ArsR_DNA-bd_dom"/>
</dbReference>
<dbReference type="InterPro" id="IPR051081">
    <property type="entry name" value="HTH_MetalResp_TranReg"/>
</dbReference>
<dbReference type="PANTHER" id="PTHR33154:SF18">
    <property type="entry name" value="ARSENICAL RESISTANCE OPERON REPRESSOR"/>
    <property type="match status" value="1"/>
</dbReference>
<evidence type="ECO:0000256" key="2">
    <source>
        <dbReference type="ARBA" id="ARBA00023125"/>
    </source>
</evidence>
<evidence type="ECO:0000256" key="1">
    <source>
        <dbReference type="ARBA" id="ARBA00023015"/>
    </source>
</evidence>
<dbReference type="NCBIfam" id="NF033788">
    <property type="entry name" value="HTH_metalloreg"/>
    <property type="match status" value="1"/>
</dbReference>
<protein>
    <submittedName>
        <fullName evidence="5">Winged helix-turn-helix transcriptional regulator</fullName>
    </submittedName>
</protein>
<comment type="caution">
    <text evidence="5">The sequence shown here is derived from an EMBL/GenBank/DDBJ whole genome shotgun (WGS) entry which is preliminary data.</text>
</comment>
<dbReference type="RefSeq" id="WP_213236020.1">
    <property type="nucleotide sequence ID" value="NZ_JAHBCL010000008.1"/>
</dbReference>
<evidence type="ECO:0000313" key="5">
    <source>
        <dbReference type="EMBL" id="MBS7526240.1"/>
    </source>
</evidence>
<proteinExistence type="predicted"/>
<dbReference type="CDD" id="cd00090">
    <property type="entry name" value="HTH_ARSR"/>
    <property type="match status" value="1"/>
</dbReference>
<keyword evidence="1" id="KW-0805">Transcription regulation</keyword>
<sequence length="118" mass="13987">MQQPTSVFKLLSDETRLRILMLLYREPLCVCELVGILEVPQPRISKNLAKLRDLGLVEDERREKFVFYALKRENPLLMQVLTTLSDDIDQYAMFETDYQRLDAKEQYLNQCQINVPNY</sequence>
<feature type="domain" description="HTH arsR-type" evidence="4">
    <location>
        <begin position="1"/>
        <end position="95"/>
    </location>
</feature>
<evidence type="ECO:0000259" key="4">
    <source>
        <dbReference type="PROSITE" id="PS50987"/>
    </source>
</evidence>
<evidence type="ECO:0000256" key="3">
    <source>
        <dbReference type="ARBA" id="ARBA00023163"/>
    </source>
</evidence>